<dbReference type="PROSITE" id="PS50003">
    <property type="entry name" value="PH_DOMAIN"/>
    <property type="match status" value="1"/>
</dbReference>
<reference evidence="3 4" key="1">
    <citation type="journal article" date="2018" name="Nat. Ecol. Evol.">
        <title>Pezizomycetes genomes reveal the molecular basis of ectomycorrhizal truffle lifestyle.</title>
        <authorList>
            <person name="Murat C."/>
            <person name="Payen T."/>
            <person name="Noel B."/>
            <person name="Kuo A."/>
            <person name="Morin E."/>
            <person name="Chen J."/>
            <person name="Kohler A."/>
            <person name="Krizsan K."/>
            <person name="Balestrini R."/>
            <person name="Da Silva C."/>
            <person name="Montanini B."/>
            <person name="Hainaut M."/>
            <person name="Levati E."/>
            <person name="Barry K.W."/>
            <person name="Belfiori B."/>
            <person name="Cichocki N."/>
            <person name="Clum A."/>
            <person name="Dockter R.B."/>
            <person name="Fauchery L."/>
            <person name="Guy J."/>
            <person name="Iotti M."/>
            <person name="Le Tacon F."/>
            <person name="Lindquist E.A."/>
            <person name="Lipzen A."/>
            <person name="Malagnac F."/>
            <person name="Mello A."/>
            <person name="Molinier V."/>
            <person name="Miyauchi S."/>
            <person name="Poulain J."/>
            <person name="Riccioni C."/>
            <person name="Rubini A."/>
            <person name="Sitrit Y."/>
            <person name="Splivallo R."/>
            <person name="Traeger S."/>
            <person name="Wang M."/>
            <person name="Zifcakova L."/>
            <person name="Wipf D."/>
            <person name="Zambonelli A."/>
            <person name="Paolocci F."/>
            <person name="Nowrousian M."/>
            <person name="Ottonello S."/>
            <person name="Baldrian P."/>
            <person name="Spatafora J.W."/>
            <person name="Henrissat B."/>
            <person name="Nagy L.G."/>
            <person name="Aury J.M."/>
            <person name="Wincker P."/>
            <person name="Grigoriev I.V."/>
            <person name="Bonfante P."/>
            <person name="Martin F.M."/>
        </authorList>
    </citation>
    <scope>NUCLEOTIDE SEQUENCE [LARGE SCALE GENOMIC DNA]</scope>
    <source>
        <strain evidence="3 4">CCBAS932</strain>
    </source>
</reference>
<feature type="compositionally biased region" description="Basic and acidic residues" evidence="1">
    <location>
        <begin position="476"/>
        <end position="494"/>
    </location>
</feature>
<dbReference type="EMBL" id="ML119128">
    <property type="protein sequence ID" value="RPB12536.1"/>
    <property type="molecule type" value="Genomic_DNA"/>
</dbReference>
<dbReference type="STRING" id="1392247.A0A3N4KQ08"/>
<feature type="region of interest" description="Disordered" evidence="1">
    <location>
        <begin position="678"/>
        <end position="701"/>
    </location>
</feature>
<evidence type="ECO:0000256" key="1">
    <source>
        <dbReference type="SAM" id="MobiDB-lite"/>
    </source>
</evidence>
<accession>A0A3N4KQ08</accession>
<feature type="compositionally biased region" description="Basic residues" evidence="1">
    <location>
        <begin position="601"/>
        <end position="612"/>
    </location>
</feature>
<feature type="compositionally biased region" description="Low complexity" evidence="1">
    <location>
        <begin position="58"/>
        <end position="68"/>
    </location>
</feature>
<dbReference type="CDD" id="cd00821">
    <property type="entry name" value="PH"/>
    <property type="match status" value="1"/>
</dbReference>
<feature type="region of interest" description="Disordered" evidence="1">
    <location>
        <begin position="385"/>
        <end position="657"/>
    </location>
</feature>
<sequence length="701" mass="77861">MTMIETETRQPVAAPPSRYRTIRRKLANTPTAATVEAPAAPIAQSSSSKYESNHNHHNSSSHPSNATSQPMTRQPSKFRQILRLNTKEVSPPPAPIPQSAPAALPRPNKLTKSHSQSPPKKVYTKRDEIIDQTLEKLMGSSATEKYSPYNELNYDFKVPCHLDTGVVEQMGTCNTTDADMFLKRARPRKERILLESWPTLGLQRQIRHFELISDVVATWDPENTRCHLRVEKWAWGQTNLNVKEFPKEEPASGVAQFHYYNNAEKKWSRRWIRLGNGSVRIAKKDRPTEKDFTQTIALESFDAYTFSDPHHPSERLRCPTKYCFALKSQHQLSLFGEGAVYCHYFAAENEAQMAEWFSLIRDFKSRLIAEKRDLAWWTAVESDSDARSSSAKTASPAGSPGRGRHRQKPLISPEELAQPPAATGMQRGKSVRHDKSITRSNTRRHRSPSARSPKAPETHSDDGGVFSPGGLLGSDYEDKRRIAQMAFKEERSQPHNEFTLNAQAQAPPPPGHHQPLVNTSSSSSKPLQRAGTVVSRPSTAHKQAGTLLNFHQEEPVPALPHHSRRGRGHTVSGQDSKSKGGLISLVKSDLPPIPTYQMSSHTKRPNTGKGRNHRGESDDEQTAFTGTGLLSHGYHSAGATTMGHGVANGRDAIGKNGEITPLLGAGQKSMFAPGSLLEKRERELGPARPIIDRDTHSSDDE</sequence>
<dbReference type="Pfam" id="PF00169">
    <property type="entry name" value="PH"/>
    <property type="match status" value="1"/>
</dbReference>
<organism evidence="3 4">
    <name type="scientific">Morchella conica CCBAS932</name>
    <dbReference type="NCBI Taxonomy" id="1392247"/>
    <lineage>
        <taxon>Eukaryota</taxon>
        <taxon>Fungi</taxon>
        <taxon>Dikarya</taxon>
        <taxon>Ascomycota</taxon>
        <taxon>Pezizomycotina</taxon>
        <taxon>Pezizomycetes</taxon>
        <taxon>Pezizales</taxon>
        <taxon>Morchellaceae</taxon>
        <taxon>Morchella</taxon>
    </lineage>
</organism>
<dbReference type="InterPro" id="IPR011993">
    <property type="entry name" value="PH-like_dom_sf"/>
</dbReference>
<feature type="region of interest" description="Disordered" evidence="1">
    <location>
        <begin position="1"/>
        <end position="75"/>
    </location>
</feature>
<evidence type="ECO:0000313" key="4">
    <source>
        <dbReference type="Proteomes" id="UP000277580"/>
    </source>
</evidence>
<evidence type="ECO:0000259" key="2">
    <source>
        <dbReference type="PROSITE" id="PS50003"/>
    </source>
</evidence>
<keyword evidence="4" id="KW-1185">Reference proteome</keyword>
<name>A0A3N4KQ08_9PEZI</name>
<dbReference type="Proteomes" id="UP000277580">
    <property type="component" value="Unassembled WGS sequence"/>
</dbReference>
<dbReference type="SMART" id="SM00233">
    <property type="entry name" value="PH"/>
    <property type="match status" value="1"/>
</dbReference>
<dbReference type="OrthoDB" id="6235964at2759"/>
<gene>
    <name evidence="3" type="ORF">P167DRAFT_159745</name>
</gene>
<dbReference type="InterPro" id="IPR001849">
    <property type="entry name" value="PH_domain"/>
</dbReference>
<dbReference type="InParanoid" id="A0A3N4KQ08"/>
<dbReference type="PANTHER" id="PTHR38700">
    <property type="entry name" value="YALI0E22418P"/>
    <property type="match status" value="1"/>
</dbReference>
<feature type="compositionally biased region" description="Polar residues" evidence="1">
    <location>
        <begin position="516"/>
        <end position="526"/>
    </location>
</feature>
<feature type="compositionally biased region" description="Low complexity" evidence="1">
    <location>
        <begin position="27"/>
        <end position="50"/>
    </location>
</feature>
<evidence type="ECO:0000313" key="3">
    <source>
        <dbReference type="EMBL" id="RPB12536.1"/>
    </source>
</evidence>
<protein>
    <recommendedName>
        <fullName evidence="2">PH domain-containing protein</fullName>
    </recommendedName>
</protein>
<dbReference type="PANTHER" id="PTHR38700:SF1">
    <property type="entry name" value="PH DOMAIN-CONTAINING PROTEIN"/>
    <property type="match status" value="1"/>
</dbReference>
<dbReference type="AlphaFoldDB" id="A0A3N4KQ08"/>
<proteinExistence type="predicted"/>
<dbReference type="Gene3D" id="2.30.29.30">
    <property type="entry name" value="Pleckstrin-homology domain (PH domain)/Phosphotyrosine-binding domain (PTB)"/>
    <property type="match status" value="1"/>
</dbReference>
<feature type="domain" description="PH" evidence="2">
    <location>
        <begin position="248"/>
        <end position="365"/>
    </location>
</feature>
<feature type="region of interest" description="Disordered" evidence="1">
    <location>
        <begin position="88"/>
        <end position="123"/>
    </location>
</feature>
<dbReference type="SUPFAM" id="SSF50729">
    <property type="entry name" value="PH domain-like"/>
    <property type="match status" value="1"/>
</dbReference>